<organism evidence="2">
    <name type="scientific">Terrestrivirus sp</name>
    <dbReference type="NCBI Taxonomy" id="2487775"/>
    <lineage>
        <taxon>Viruses</taxon>
        <taxon>Varidnaviria</taxon>
        <taxon>Bamfordvirae</taxon>
        <taxon>Nucleocytoviricota</taxon>
        <taxon>Megaviricetes</taxon>
        <taxon>Imitervirales</taxon>
        <taxon>Mimiviridae</taxon>
        <taxon>Klosneuvirinae</taxon>
    </lineage>
</organism>
<dbReference type="EMBL" id="MK071983">
    <property type="protein sequence ID" value="AYV76338.1"/>
    <property type="molecule type" value="Genomic_DNA"/>
</dbReference>
<accession>A0A3G4ZNA7</accession>
<evidence type="ECO:0000256" key="1">
    <source>
        <dbReference type="SAM" id="Phobius"/>
    </source>
</evidence>
<proteinExistence type="predicted"/>
<keyword evidence="1" id="KW-1133">Transmembrane helix</keyword>
<reference evidence="2" key="1">
    <citation type="submission" date="2018-10" db="EMBL/GenBank/DDBJ databases">
        <title>Hidden diversity of soil giant viruses.</title>
        <authorList>
            <person name="Schulz F."/>
            <person name="Alteio L."/>
            <person name="Goudeau D."/>
            <person name="Ryan E.M."/>
            <person name="Malmstrom R.R."/>
            <person name="Blanchard J."/>
            <person name="Woyke T."/>
        </authorList>
    </citation>
    <scope>NUCLEOTIDE SEQUENCE</scope>
    <source>
        <strain evidence="2">TEV1</strain>
    </source>
</reference>
<sequence>MNNPLSQYFSSLAKSFGITDSTKQEIKNYGNKFGGKTVDKLDLDINTISGEYGNKIGKYSQEIELDLNNMGEEYTSGLKKYAAIGGHNFHNANIDLDKAGNDYTKQLGNYAKATGEYIRNADIVLNKFGGDYVNSMAKSFGLGNKGPVEHFTNYYKSDNENDYEMCAQVVTNELQDRGIDLTEIPLQVESQCTSYKSQPGPEYSPTQCLNLVNAYKYEHEGWGYSDDELRKMFPDCSPNPNTVTEPFDPSSSLSSTSCAGRTENLVNTFPGLSREKARKIIPECNKKYLRKNSIEHFETESSFNKFIRVLLEAILFGIFVIVVGLIVARIMQMYYTFDDSCDQSYFYEISMFLTGFFIHFIYVYGTEYLNSYEHAQLKNNKNQ</sequence>
<name>A0A3G4ZNA7_9VIRU</name>
<keyword evidence="1" id="KW-0472">Membrane</keyword>
<keyword evidence="1" id="KW-0812">Transmembrane</keyword>
<gene>
    <name evidence="2" type="ORF">Terrestrivirus5_160</name>
</gene>
<protein>
    <submittedName>
        <fullName evidence="2">Uncharacterized protein</fullName>
    </submittedName>
</protein>
<evidence type="ECO:0000313" key="2">
    <source>
        <dbReference type="EMBL" id="AYV76338.1"/>
    </source>
</evidence>
<feature type="transmembrane region" description="Helical" evidence="1">
    <location>
        <begin position="344"/>
        <end position="364"/>
    </location>
</feature>
<feature type="transmembrane region" description="Helical" evidence="1">
    <location>
        <begin position="309"/>
        <end position="332"/>
    </location>
</feature>